<name>A0A433NPG2_CHLFR</name>
<gene>
    <name evidence="1" type="ORF">PCC6912_05460</name>
</gene>
<protein>
    <submittedName>
        <fullName evidence="1">Uncharacterized protein</fullName>
    </submittedName>
</protein>
<dbReference type="OrthoDB" id="583632at2"/>
<reference evidence="1 2" key="1">
    <citation type="journal article" date="2019" name="Genome Biol. Evol.">
        <title>Day and night: Metabolic profiles and evolutionary relationships of six axenic non-marine cyanobacteria.</title>
        <authorList>
            <person name="Will S.E."/>
            <person name="Henke P."/>
            <person name="Boedeker C."/>
            <person name="Huang S."/>
            <person name="Brinkmann H."/>
            <person name="Rohde M."/>
            <person name="Jarek M."/>
            <person name="Friedl T."/>
            <person name="Seufert S."/>
            <person name="Schumacher M."/>
            <person name="Overmann J."/>
            <person name="Neumann-Schaal M."/>
            <person name="Petersen J."/>
        </authorList>
    </citation>
    <scope>NUCLEOTIDE SEQUENCE [LARGE SCALE GENOMIC DNA]</scope>
    <source>
        <strain evidence="1 2">PCC 6912</strain>
    </source>
</reference>
<dbReference type="AlphaFoldDB" id="A0A433NPG2"/>
<keyword evidence="2" id="KW-1185">Reference proteome</keyword>
<comment type="caution">
    <text evidence="1">The sequence shown here is derived from an EMBL/GenBank/DDBJ whole genome shotgun (WGS) entry which is preliminary data.</text>
</comment>
<dbReference type="Proteomes" id="UP000268857">
    <property type="component" value="Unassembled WGS sequence"/>
</dbReference>
<proteinExistence type="predicted"/>
<organism evidence="1 2">
    <name type="scientific">Chlorogloeopsis fritschii PCC 6912</name>
    <dbReference type="NCBI Taxonomy" id="211165"/>
    <lineage>
        <taxon>Bacteria</taxon>
        <taxon>Bacillati</taxon>
        <taxon>Cyanobacteriota</taxon>
        <taxon>Cyanophyceae</taxon>
        <taxon>Nostocales</taxon>
        <taxon>Chlorogloeopsidaceae</taxon>
        <taxon>Chlorogloeopsis</taxon>
    </lineage>
</organism>
<evidence type="ECO:0000313" key="2">
    <source>
        <dbReference type="Proteomes" id="UP000268857"/>
    </source>
</evidence>
<sequence>MATLTVEIPDSLLSKLQETGQPLQNIILQAVEAYISAQQPYDITQTHTWKLCGTLQVSLPAAEYIVGQDEQGKPLTNYAEHIDDVLY</sequence>
<evidence type="ECO:0000313" key="1">
    <source>
        <dbReference type="EMBL" id="RUR85721.1"/>
    </source>
</evidence>
<dbReference type="EMBL" id="RSCJ01000002">
    <property type="protein sequence ID" value="RUR85721.1"/>
    <property type="molecule type" value="Genomic_DNA"/>
</dbReference>
<dbReference type="RefSeq" id="WP_016878111.1">
    <property type="nucleotide sequence ID" value="NZ_AJLN01000141.1"/>
</dbReference>
<accession>A0A433NPG2</accession>
<dbReference type="STRING" id="211165.GCA_000317285_06107"/>